<feature type="transmembrane region" description="Helical" evidence="8">
    <location>
        <begin position="224"/>
        <end position="242"/>
    </location>
</feature>
<keyword evidence="4 8" id="KW-1133">Transmembrane helix</keyword>
<evidence type="ECO:0000259" key="9">
    <source>
        <dbReference type="PROSITE" id="PS50850"/>
    </source>
</evidence>
<dbReference type="Gene3D" id="1.20.1250.20">
    <property type="entry name" value="MFS general substrate transporter like domains"/>
    <property type="match status" value="1"/>
</dbReference>
<feature type="transmembrane region" description="Helical" evidence="8">
    <location>
        <begin position="124"/>
        <end position="146"/>
    </location>
</feature>
<reference evidence="10 11" key="1">
    <citation type="submission" date="2024-10" db="EMBL/GenBank/DDBJ databases">
        <title>The Natural Products Discovery Center: Release of the First 8490 Sequenced Strains for Exploring Actinobacteria Biosynthetic Diversity.</title>
        <authorList>
            <person name="Kalkreuter E."/>
            <person name="Kautsar S.A."/>
            <person name="Yang D."/>
            <person name="Bader C.D."/>
            <person name="Teijaro C.N."/>
            <person name="Fluegel L."/>
            <person name="Davis C.M."/>
            <person name="Simpson J.R."/>
            <person name="Lauterbach L."/>
            <person name="Steele A.D."/>
            <person name="Gui C."/>
            <person name="Meng S."/>
            <person name="Li G."/>
            <person name="Viehrig K."/>
            <person name="Ye F."/>
            <person name="Su P."/>
            <person name="Kiefer A.F."/>
            <person name="Nichols A."/>
            <person name="Cepeda A.J."/>
            <person name="Yan W."/>
            <person name="Fan B."/>
            <person name="Jiang Y."/>
            <person name="Adhikari A."/>
            <person name="Zheng C.-J."/>
            <person name="Schuster L."/>
            <person name="Cowan T.M."/>
            <person name="Smanski M.J."/>
            <person name="Chevrette M.G."/>
            <person name="De Carvalho L.P.S."/>
            <person name="Shen B."/>
        </authorList>
    </citation>
    <scope>NUCLEOTIDE SEQUENCE [LARGE SCALE GENOMIC DNA]</scope>
    <source>
        <strain evidence="10 11">NPDC006488</strain>
    </source>
</reference>
<feature type="transmembrane region" description="Helical" evidence="8">
    <location>
        <begin position="95"/>
        <end position="112"/>
    </location>
</feature>
<proteinExistence type="predicted"/>
<keyword evidence="5 8" id="KW-0472">Membrane</keyword>
<evidence type="ECO:0000256" key="6">
    <source>
        <dbReference type="ARBA" id="ARBA00023251"/>
    </source>
</evidence>
<dbReference type="InterPro" id="IPR036259">
    <property type="entry name" value="MFS_trans_sf"/>
</dbReference>
<feature type="compositionally biased region" description="Polar residues" evidence="7">
    <location>
        <begin position="590"/>
        <end position="605"/>
    </location>
</feature>
<feature type="transmembrane region" description="Helical" evidence="8">
    <location>
        <begin position="440"/>
        <end position="458"/>
    </location>
</feature>
<feature type="transmembrane region" description="Helical" evidence="8">
    <location>
        <begin position="158"/>
        <end position="181"/>
    </location>
</feature>
<feature type="compositionally biased region" description="Low complexity" evidence="7">
    <location>
        <begin position="606"/>
        <end position="619"/>
    </location>
</feature>
<feature type="transmembrane region" description="Helical" evidence="8">
    <location>
        <begin position="61"/>
        <end position="83"/>
    </location>
</feature>
<feature type="compositionally biased region" description="Low complexity" evidence="7">
    <location>
        <begin position="562"/>
        <end position="572"/>
    </location>
</feature>
<evidence type="ECO:0000256" key="1">
    <source>
        <dbReference type="ARBA" id="ARBA00004651"/>
    </source>
</evidence>
<feature type="transmembrane region" description="Helical" evidence="8">
    <location>
        <begin position="254"/>
        <end position="273"/>
    </location>
</feature>
<protein>
    <submittedName>
        <fullName evidence="10">MFS transporter</fullName>
    </submittedName>
</protein>
<gene>
    <name evidence="10" type="ORF">ACFYNQ_32390</name>
</gene>
<evidence type="ECO:0000256" key="5">
    <source>
        <dbReference type="ARBA" id="ARBA00023136"/>
    </source>
</evidence>
<evidence type="ECO:0000256" key="7">
    <source>
        <dbReference type="SAM" id="MobiDB-lite"/>
    </source>
</evidence>
<feature type="transmembrane region" description="Helical" evidence="8">
    <location>
        <begin position="187"/>
        <end position="204"/>
    </location>
</feature>
<dbReference type="EMBL" id="JBIAHM010000012">
    <property type="protein sequence ID" value="MFE9603251.1"/>
    <property type="molecule type" value="Genomic_DNA"/>
</dbReference>
<sequence length="619" mass="65052">MTKPPRTRTPRRTPAGDRYKWTALTNTTAAVFMSALDGSIVLIALPAIFRGVHLDPLAPGNIAYLLWMIMGYRLVQAVLVVTVGRLGDMYGRVRIYNSGFAVFTFASVLLSFDPFDGGHGAMWLIAWRVLQAVGGSMLTANSAAILTDAFPEEQRGFALGINQVAALGGMFIGLVAGGLLSAWDWRAVFWVNVPVGVFFTVWAYRTLRETAGRDRGRIDWWGNITFGVGLSATLIAITFGLQPYGGHTMGWTNPLADALIAGGLLLLAAFVVIEKRVSAPMIQLSLFRQRAFTFGNLAGLAISIGRGGMQFVLIIWLQGIWLPLHGYDYGDTPLWAGIFMLPLTAGFLVAGPVSGYLSDRLGSRGLATGGALLFGASFLGLMCLPIDFGYWIFAVLITVNGIASGMFASPNSSSIMGSVPASLRGVASGMRATFQNSGTAVSIGVFFSLMIAGLARSLPHTLTAGLEQQGVPAHVATQVGQLPPVSSLFAAQLGVNPVQHLLQPSGALTHLTAAQQHALTGSEFFPTLISGPFHSGLVIVFAFGATLALLAAIASLLRGATPAAPKTPGPRTSAARTPVPRSSAAKTPAPRTSGTATPSPARTDSPTTGTTTGETPPCH</sequence>
<dbReference type="Pfam" id="PF07690">
    <property type="entry name" value="MFS_1"/>
    <property type="match status" value="1"/>
</dbReference>
<dbReference type="RefSeq" id="WP_388111716.1">
    <property type="nucleotide sequence ID" value="NZ_JBIAHM010000012.1"/>
</dbReference>
<comment type="subcellular location">
    <subcellularLocation>
        <location evidence="1">Cell membrane</location>
        <topology evidence="1">Multi-pass membrane protein</topology>
    </subcellularLocation>
</comment>
<feature type="transmembrane region" description="Helical" evidence="8">
    <location>
        <begin position="21"/>
        <end position="49"/>
    </location>
</feature>
<keyword evidence="11" id="KW-1185">Reference proteome</keyword>
<feature type="transmembrane region" description="Helical" evidence="8">
    <location>
        <begin position="334"/>
        <end position="353"/>
    </location>
</feature>
<keyword evidence="6" id="KW-0046">Antibiotic resistance</keyword>
<feature type="transmembrane region" description="Helical" evidence="8">
    <location>
        <begin position="365"/>
        <end position="382"/>
    </location>
</feature>
<feature type="domain" description="Major facilitator superfamily (MFS) profile" evidence="9">
    <location>
        <begin position="23"/>
        <end position="563"/>
    </location>
</feature>
<dbReference type="PANTHER" id="PTHR42718">
    <property type="entry name" value="MAJOR FACILITATOR SUPERFAMILY MULTIDRUG TRANSPORTER MFSC"/>
    <property type="match status" value="1"/>
</dbReference>
<dbReference type="PROSITE" id="PS50850">
    <property type="entry name" value="MFS"/>
    <property type="match status" value="1"/>
</dbReference>
<evidence type="ECO:0000256" key="4">
    <source>
        <dbReference type="ARBA" id="ARBA00022989"/>
    </source>
</evidence>
<evidence type="ECO:0000256" key="8">
    <source>
        <dbReference type="SAM" id="Phobius"/>
    </source>
</evidence>
<evidence type="ECO:0000256" key="2">
    <source>
        <dbReference type="ARBA" id="ARBA00022448"/>
    </source>
</evidence>
<dbReference type="InterPro" id="IPR020846">
    <property type="entry name" value="MFS_dom"/>
</dbReference>
<comment type="caution">
    <text evidence="10">The sequence shown here is derived from an EMBL/GenBank/DDBJ whole genome shotgun (WGS) entry which is preliminary data.</text>
</comment>
<name>A0ABW6MAU6_9ACTN</name>
<dbReference type="InterPro" id="IPR011701">
    <property type="entry name" value="MFS"/>
</dbReference>
<feature type="transmembrane region" description="Helical" evidence="8">
    <location>
        <begin position="388"/>
        <end position="408"/>
    </location>
</feature>
<organism evidence="10 11">
    <name type="scientific">Streptomyces hokutonensis</name>
    <dbReference type="NCBI Taxonomy" id="1306990"/>
    <lineage>
        <taxon>Bacteria</taxon>
        <taxon>Bacillati</taxon>
        <taxon>Actinomycetota</taxon>
        <taxon>Actinomycetes</taxon>
        <taxon>Kitasatosporales</taxon>
        <taxon>Streptomycetaceae</taxon>
        <taxon>Streptomyces</taxon>
    </lineage>
</organism>
<keyword evidence="2" id="KW-0813">Transport</keyword>
<evidence type="ECO:0000313" key="11">
    <source>
        <dbReference type="Proteomes" id="UP001601303"/>
    </source>
</evidence>
<dbReference type="Gene3D" id="1.20.1720.10">
    <property type="entry name" value="Multidrug resistance protein D"/>
    <property type="match status" value="1"/>
</dbReference>
<evidence type="ECO:0000313" key="10">
    <source>
        <dbReference type="EMBL" id="MFE9603251.1"/>
    </source>
</evidence>
<dbReference type="SUPFAM" id="SSF103473">
    <property type="entry name" value="MFS general substrate transporter"/>
    <property type="match status" value="1"/>
</dbReference>
<evidence type="ECO:0000256" key="3">
    <source>
        <dbReference type="ARBA" id="ARBA00022692"/>
    </source>
</evidence>
<dbReference type="CDD" id="cd17321">
    <property type="entry name" value="MFS_MMR_MDR_like"/>
    <property type="match status" value="1"/>
</dbReference>
<keyword evidence="3 8" id="KW-0812">Transmembrane</keyword>
<feature type="region of interest" description="Disordered" evidence="7">
    <location>
        <begin position="562"/>
        <end position="619"/>
    </location>
</feature>
<feature type="transmembrane region" description="Helical" evidence="8">
    <location>
        <begin position="294"/>
        <end position="322"/>
    </location>
</feature>
<accession>A0ABW6MAU6</accession>
<dbReference type="PANTHER" id="PTHR42718:SF9">
    <property type="entry name" value="MAJOR FACILITATOR SUPERFAMILY MULTIDRUG TRANSPORTER MFSC"/>
    <property type="match status" value="1"/>
</dbReference>
<feature type="transmembrane region" description="Helical" evidence="8">
    <location>
        <begin position="533"/>
        <end position="557"/>
    </location>
</feature>
<dbReference type="Proteomes" id="UP001601303">
    <property type="component" value="Unassembled WGS sequence"/>
</dbReference>